<feature type="signal peptide" evidence="1">
    <location>
        <begin position="1"/>
        <end position="22"/>
    </location>
</feature>
<feature type="chain" id="PRO_5002948767" evidence="1">
    <location>
        <begin position="23"/>
        <end position="429"/>
    </location>
</feature>
<reference evidence="2 3" key="1">
    <citation type="journal article" date="2009" name="PLoS ONE">
        <title>The complete genome of Teredinibacter turnerae T7901: an intracellular endosymbiont of marine wood-boring bivalves (shipworms).</title>
        <authorList>
            <person name="Yang J.C."/>
            <person name="Madupu R."/>
            <person name="Durkin A.S."/>
            <person name="Ekborg N.A."/>
            <person name="Pedamallu C.S."/>
            <person name="Hostetler J.B."/>
            <person name="Radune D."/>
            <person name="Toms B.S."/>
            <person name="Henrissat B."/>
            <person name="Coutinho P.M."/>
            <person name="Schwarz S."/>
            <person name="Field L."/>
            <person name="Trindade-Silva A.E."/>
            <person name="Soares C.A.G."/>
            <person name="Elshahawi S."/>
            <person name="Hanora A."/>
            <person name="Schmidt E.W."/>
            <person name="Haygood M.G."/>
            <person name="Posfai J."/>
            <person name="Benner J."/>
            <person name="Madinger C."/>
            <person name="Nove J."/>
            <person name="Anton B."/>
            <person name="Chaudhary K."/>
            <person name="Foster J."/>
            <person name="Holman A."/>
            <person name="Kumar S."/>
            <person name="Lessard P.A."/>
            <person name="Luyten Y.A."/>
            <person name="Slatko B."/>
            <person name="Wood N."/>
            <person name="Wu B."/>
            <person name="Teplitski M."/>
            <person name="Mougous J.D."/>
            <person name="Ward N."/>
            <person name="Eisen J.A."/>
            <person name="Badger J.H."/>
            <person name="Distel D.L."/>
        </authorList>
    </citation>
    <scope>NUCLEOTIDE SEQUENCE [LARGE SCALE GENOMIC DNA]</scope>
    <source>
        <strain evidence="3">ATCC 39867 / T7901</strain>
    </source>
</reference>
<dbReference type="KEGG" id="ttu:TERTU_4508"/>
<keyword evidence="3" id="KW-1185">Reference proteome</keyword>
<keyword evidence="1" id="KW-0732">Signal</keyword>
<dbReference type="STRING" id="377629.TERTU_4508"/>
<evidence type="ECO:0000313" key="3">
    <source>
        <dbReference type="Proteomes" id="UP000009080"/>
    </source>
</evidence>
<dbReference type="OrthoDB" id="9882515at2"/>
<dbReference type="HOGENOM" id="CLU_639236_0_0_6"/>
<dbReference type="Proteomes" id="UP000009080">
    <property type="component" value="Chromosome"/>
</dbReference>
<sequence>MARLIGYLWLSTITCWSLTVNAQDWTAYFGSHYRAEAWGDSIRDPQGAGFFSAEYGAEQLALLAKLGSHKQLVYSPGGLGSGRSEAAVDHYLTHMLLTLGDDWKTQLQANIAKIPTSAAPAYWQFGNEINSRRFSETIAAWDGAPAGGRPRPGRAHDAATVPYYVEYYLAPGVAAIRSSTHSERVKVVLGSLAAAANPRAQAFLDALLNYQVRGLMATSLKGKRVYELVDVIALHYIVSANTPQWRNTLDQLHKKWLATGKVAAIWSTEEVGLQRATRNEGAAAGLMVVARTMDWWLSKGMPPEQGRAFLWGADKGHRGTTAAEAMQALYDTIGKSHWQVLSQPAPLSGDNLEVYGFALQPSGRQLWFAMPADQRRGARVAVSSSLSNSLNTVVAAYRYSPQGEQRGLPNTGFELAPGSALWLLLEAKK</sequence>
<dbReference type="InterPro" id="IPR017853">
    <property type="entry name" value="GH"/>
</dbReference>
<dbReference type="EMBL" id="CP001614">
    <property type="protein sequence ID" value="ACR11530.1"/>
    <property type="molecule type" value="Genomic_DNA"/>
</dbReference>
<protein>
    <submittedName>
        <fullName evidence="2">Uncharacterized protein</fullName>
    </submittedName>
</protein>
<dbReference type="Gene3D" id="3.20.20.80">
    <property type="entry name" value="Glycosidases"/>
    <property type="match status" value="1"/>
</dbReference>
<proteinExistence type="predicted"/>
<evidence type="ECO:0000256" key="1">
    <source>
        <dbReference type="SAM" id="SignalP"/>
    </source>
</evidence>
<name>C5BJ91_TERTT</name>
<dbReference type="RefSeq" id="WP_015817642.1">
    <property type="nucleotide sequence ID" value="NC_012997.1"/>
</dbReference>
<accession>C5BJ91</accession>
<organism evidence="2 3">
    <name type="scientific">Teredinibacter turnerae (strain ATCC 39867 / T7901)</name>
    <dbReference type="NCBI Taxonomy" id="377629"/>
    <lineage>
        <taxon>Bacteria</taxon>
        <taxon>Pseudomonadati</taxon>
        <taxon>Pseudomonadota</taxon>
        <taxon>Gammaproteobacteria</taxon>
        <taxon>Cellvibrionales</taxon>
        <taxon>Cellvibrionaceae</taxon>
        <taxon>Teredinibacter</taxon>
    </lineage>
</organism>
<gene>
    <name evidence="2" type="ordered locus">TERTU_4508</name>
</gene>
<dbReference type="AlphaFoldDB" id="C5BJ91"/>
<dbReference type="SUPFAM" id="SSF51445">
    <property type="entry name" value="(Trans)glycosidases"/>
    <property type="match status" value="1"/>
</dbReference>
<evidence type="ECO:0000313" key="2">
    <source>
        <dbReference type="EMBL" id="ACR11530.1"/>
    </source>
</evidence>
<dbReference type="eggNOG" id="ENOG5031UXS">
    <property type="taxonomic scope" value="Bacteria"/>
</dbReference>